<dbReference type="InterPro" id="IPR039537">
    <property type="entry name" value="Retrotran_Ty1/copia-like"/>
</dbReference>
<dbReference type="InterPro" id="IPR043502">
    <property type="entry name" value="DNA/RNA_pol_sf"/>
</dbReference>
<comment type="caution">
    <text evidence="4">The sequence shown here is derived from an EMBL/GenBank/DDBJ whole genome shotgun (WGS) entry which is preliminary data.</text>
</comment>
<protein>
    <recommendedName>
        <fullName evidence="3">Reverse transcriptase Ty1/copia-type domain-containing protein</fullName>
    </recommendedName>
</protein>
<dbReference type="EMBL" id="QJKJ01001204">
    <property type="protein sequence ID" value="RDY08810.1"/>
    <property type="molecule type" value="Genomic_DNA"/>
</dbReference>
<accession>A0A371I1A0</accession>
<dbReference type="SUPFAM" id="SSF56672">
    <property type="entry name" value="DNA/RNA polymerases"/>
    <property type="match status" value="1"/>
</dbReference>
<dbReference type="GO" id="GO:0046872">
    <property type="term" value="F:metal ion binding"/>
    <property type="evidence" value="ECO:0007669"/>
    <property type="project" value="UniProtKB-KW"/>
</dbReference>
<evidence type="ECO:0000256" key="2">
    <source>
        <dbReference type="ARBA" id="ARBA00022801"/>
    </source>
</evidence>
<evidence type="ECO:0000313" key="5">
    <source>
        <dbReference type="Proteomes" id="UP000257109"/>
    </source>
</evidence>
<gene>
    <name evidence="4" type="ORF">CR513_06923</name>
</gene>
<keyword evidence="2" id="KW-0378">Hydrolase</keyword>
<sequence>MEMSNLAAKLKSLKLKLDEDLIVHLVLISRTNGPSMSLYLIVCKKKRGCREIRLKVLILLQPLRIRKKRTLKVLRKGLLRERNQRRMRNLPASSVRSQDTCRNSVLINLTFVLINTWWVDSSATTHIRSRPPSDDERFIFMGDENKVAVEAIGTFRLQLKTGFYLDLFEIFVMSSFRKNLIFISSLDKFGFSYSFGNNKVSLYQNSNIIGCGSLIDNLYMLDVVSSHNKILQIGSRGTKQKSSYGTSKIQRLVSDEIIKPLNLSNFKVCVECIKGKRTNIRKLGAERAKDVLKLIHTNICGFFPIASWNGQQYFITFVDDYSSLSKLKLNFNLKIKLKPSNLIVVVNTMVERRNRTLKNMVRRDPSERRHAIPYNYIVFLQEHEDDIGLTKDDPINFCQAMKSSNSQKWIGVMKDEMKSIDKFGVPQSLCKKMMFGSRVKPIGCKWIFKTKKNSNCNIERYKAHLVAKGFTQKEGITYKETFSPVSSKDSFRTIMTLVAYFDLELHQMDVKTTFLNGDINEIIYMVQPENCANVVDDYVYHKFNGSKYILLVLYVDDIILASSDTSSLHETKRFLTKSFKMKDLGEASFVLGMQILRDRSQDILRLSQDNYISKVLNRFGMKDSKPGDTSIAKEDKLSLK</sequence>
<name>A0A371I1A0_MUCPR</name>
<dbReference type="PANTHER" id="PTHR42648">
    <property type="entry name" value="TRANSPOSASE, PUTATIVE-RELATED"/>
    <property type="match status" value="1"/>
</dbReference>
<proteinExistence type="predicted"/>
<evidence type="ECO:0000256" key="1">
    <source>
        <dbReference type="ARBA" id="ARBA00022723"/>
    </source>
</evidence>
<dbReference type="Pfam" id="PF07727">
    <property type="entry name" value="RVT_2"/>
    <property type="match status" value="2"/>
</dbReference>
<feature type="domain" description="Reverse transcriptase Ty1/copia-type" evidence="3">
    <location>
        <begin position="539"/>
        <end position="631"/>
    </location>
</feature>
<dbReference type="InterPro" id="IPR013103">
    <property type="entry name" value="RVT_2"/>
</dbReference>
<dbReference type="Proteomes" id="UP000257109">
    <property type="component" value="Unassembled WGS sequence"/>
</dbReference>
<feature type="non-terminal residue" evidence="4">
    <location>
        <position position="1"/>
    </location>
</feature>
<dbReference type="PANTHER" id="PTHR42648:SF28">
    <property type="entry name" value="TRANSPOSON-ENCODED PROTEIN WITH RIBONUCLEASE H-LIKE AND RETROVIRUS ZINC FINGER-LIKE DOMAINS"/>
    <property type="match status" value="1"/>
</dbReference>
<evidence type="ECO:0000313" key="4">
    <source>
        <dbReference type="EMBL" id="RDY08810.1"/>
    </source>
</evidence>
<dbReference type="GO" id="GO:0016787">
    <property type="term" value="F:hydrolase activity"/>
    <property type="evidence" value="ECO:0007669"/>
    <property type="project" value="UniProtKB-KW"/>
</dbReference>
<reference evidence="4" key="1">
    <citation type="submission" date="2018-05" db="EMBL/GenBank/DDBJ databases">
        <title>Draft genome of Mucuna pruriens seed.</title>
        <authorList>
            <person name="Nnadi N.E."/>
            <person name="Vos R."/>
            <person name="Hasami M.H."/>
            <person name="Devisetty U.K."/>
            <person name="Aguiy J.C."/>
        </authorList>
    </citation>
    <scope>NUCLEOTIDE SEQUENCE [LARGE SCALE GENOMIC DNA]</scope>
    <source>
        <strain evidence="4">JCA_2017</strain>
    </source>
</reference>
<keyword evidence="5" id="KW-1185">Reference proteome</keyword>
<evidence type="ECO:0000259" key="3">
    <source>
        <dbReference type="Pfam" id="PF07727"/>
    </source>
</evidence>
<keyword evidence="1" id="KW-0479">Metal-binding</keyword>
<organism evidence="4 5">
    <name type="scientific">Mucuna pruriens</name>
    <name type="common">Velvet bean</name>
    <name type="synonym">Dolichos pruriens</name>
    <dbReference type="NCBI Taxonomy" id="157652"/>
    <lineage>
        <taxon>Eukaryota</taxon>
        <taxon>Viridiplantae</taxon>
        <taxon>Streptophyta</taxon>
        <taxon>Embryophyta</taxon>
        <taxon>Tracheophyta</taxon>
        <taxon>Spermatophyta</taxon>
        <taxon>Magnoliopsida</taxon>
        <taxon>eudicotyledons</taxon>
        <taxon>Gunneridae</taxon>
        <taxon>Pentapetalae</taxon>
        <taxon>rosids</taxon>
        <taxon>fabids</taxon>
        <taxon>Fabales</taxon>
        <taxon>Fabaceae</taxon>
        <taxon>Papilionoideae</taxon>
        <taxon>50 kb inversion clade</taxon>
        <taxon>NPAAA clade</taxon>
        <taxon>indigoferoid/millettioid clade</taxon>
        <taxon>Phaseoleae</taxon>
        <taxon>Mucuna</taxon>
    </lineage>
</organism>
<dbReference type="AlphaFoldDB" id="A0A371I1A0"/>
<dbReference type="OrthoDB" id="997331at2759"/>
<feature type="domain" description="Reverse transcriptase Ty1/copia-type" evidence="3">
    <location>
        <begin position="437"/>
        <end position="530"/>
    </location>
</feature>